<evidence type="ECO:0000313" key="2">
    <source>
        <dbReference type="EMBL" id="AWT54926.1"/>
    </source>
</evidence>
<evidence type="ECO:0000256" key="1">
    <source>
        <dbReference type="SAM" id="MobiDB-lite"/>
    </source>
</evidence>
<sequence length="91" mass="9833">MRRHYDAIVIDAGVRLEPALTELFEALVYTVRANSAQSVMCFNTGPDSTAAAVERWWSSVRPCGPAARPIPGGPIESENFQAQVDGGDQRG</sequence>
<organism evidence="2 3">
    <name type="scientific">Mycolicibacterium smegmatis (strain MKD8)</name>
    <name type="common">Mycobacterium smegmatis</name>
    <dbReference type="NCBI Taxonomy" id="1214915"/>
    <lineage>
        <taxon>Bacteria</taxon>
        <taxon>Bacillati</taxon>
        <taxon>Actinomycetota</taxon>
        <taxon>Actinomycetes</taxon>
        <taxon>Mycobacteriales</taxon>
        <taxon>Mycobacteriaceae</taxon>
        <taxon>Mycolicibacterium</taxon>
    </lineage>
</organism>
<feature type="region of interest" description="Disordered" evidence="1">
    <location>
        <begin position="67"/>
        <end position="91"/>
    </location>
</feature>
<evidence type="ECO:0000313" key="3">
    <source>
        <dbReference type="Proteomes" id="UP000011200"/>
    </source>
</evidence>
<proteinExistence type="predicted"/>
<gene>
    <name evidence="2" type="ORF">D806_039600</name>
</gene>
<accession>A0A2U9PT19</accession>
<reference evidence="3" key="2">
    <citation type="submission" date="2018-03" db="EMBL/GenBank/DDBJ databases">
        <authorList>
            <person name="Derbyshire K."/>
            <person name="Gray T.A."/>
            <person name="Champion M."/>
        </authorList>
    </citation>
    <scope>NUCLEOTIDE SEQUENCE [LARGE SCALE GENOMIC DNA]</scope>
    <source>
        <strain evidence="3">MKD8</strain>
    </source>
</reference>
<dbReference type="Proteomes" id="UP000011200">
    <property type="component" value="Chromosome"/>
</dbReference>
<dbReference type="EMBL" id="CP027541">
    <property type="protein sequence ID" value="AWT54926.1"/>
    <property type="molecule type" value="Genomic_DNA"/>
</dbReference>
<protein>
    <submittedName>
        <fullName evidence="2">Uncharacterized protein</fullName>
    </submittedName>
</protein>
<reference evidence="2 3" key="1">
    <citation type="journal article" date="2013" name="Genome Announc.">
        <title>Draft genome sequence of MKD8, a conjugal recipient Mycobacterium smegmatis strain.</title>
        <authorList>
            <person name="Gray T.A."/>
            <person name="Palumbo M.J."/>
            <person name="Derbyshire K.M."/>
        </authorList>
    </citation>
    <scope>NUCLEOTIDE SEQUENCE [LARGE SCALE GENOMIC DNA]</scope>
    <source>
        <strain evidence="2 3">MKD8</strain>
    </source>
</reference>
<dbReference type="AlphaFoldDB" id="A0A2U9PT19"/>
<name>A0A2U9PT19_MYCSE</name>